<organism evidence="2">
    <name type="scientific">Sesamum angustifolium</name>
    <dbReference type="NCBI Taxonomy" id="2727405"/>
    <lineage>
        <taxon>Eukaryota</taxon>
        <taxon>Viridiplantae</taxon>
        <taxon>Streptophyta</taxon>
        <taxon>Embryophyta</taxon>
        <taxon>Tracheophyta</taxon>
        <taxon>Spermatophyta</taxon>
        <taxon>Magnoliopsida</taxon>
        <taxon>eudicotyledons</taxon>
        <taxon>Gunneridae</taxon>
        <taxon>Pentapetalae</taxon>
        <taxon>asterids</taxon>
        <taxon>lamiids</taxon>
        <taxon>Lamiales</taxon>
        <taxon>Pedaliaceae</taxon>
        <taxon>Sesamum</taxon>
    </lineage>
</organism>
<feature type="region of interest" description="Disordered" evidence="1">
    <location>
        <begin position="91"/>
        <end position="119"/>
    </location>
</feature>
<dbReference type="EMBL" id="JACGWK010000132">
    <property type="protein sequence ID" value="KAL0305232.1"/>
    <property type="molecule type" value="Genomic_DNA"/>
</dbReference>
<dbReference type="AlphaFoldDB" id="A0AAW2KFQ2"/>
<reference evidence="2" key="2">
    <citation type="journal article" date="2024" name="Plant">
        <title>Genomic evolution and insights into agronomic trait innovations of Sesamum species.</title>
        <authorList>
            <person name="Miao H."/>
            <person name="Wang L."/>
            <person name="Qu L."/>
            <person name="Liu H."/>
            <person name="Sun Y."/>
            <person name="Le M."/>
            <person name="Wang Q."/>
            <person name="Wei S."/>
            <person name="Zheng Y."/>
            <person name="Lin W."/>
            <person name="Duan Y."/>
            <person name="Cao H."/>
            <person name="Xiong S."/>
            <person name="Wang X."/>
            <person name="Wei L."/>
            <person name="Li C."/>
            <person name="Ma Q."/>
            <person name="Ju M."/>
            <person name="Zhao R."/>
            <person name="Li G."/>
            <person name="Mu C."/>
            <person name="Tian Q."/>
            <person name="Mei H."/>
            <person name="Zhang T."/>
            <person name="Gao T."/>
            <person name="Zhang H."/>
        </authorList>
    </citation>
    <scope>NUCLEOTIDE SEQUENCE</scope>
    <source>
        <strain evidence="2">G01</strain>
    </source>
</reference>
<accession>A0AAW2KFQ2</accession>
<name>A0AAW2KFQ2_9LAMI</name>
<protein>
    <submittedName>
        <fullName evidence="2">Uncharacterized protein</fullName>
    </submittedName>
</protein>
<comment type="caution">
    <text evidence="2">The sequence shown here is derived from an EMBL/GenBank/DDBJ whole genome shotgun (WGS) entry which is preliminary data.</text>
</comment>
<proteinExistence type="predicted"/>
<reference evidence="2" key="1">
    <citation type="submission" date="2020-06" db="EMBL/GenBank/DDBJ databases">
        <authorList>
            <person name="Li T."/>
            <person name="Hu X."/>
            <person name="Zhang T."/>
            <person name="Song X."/>
            <person name="Zhang H."/>
            <person name="Dai N."/>
            <person name="Sheng W."/>
            <person name="Hou X."/>
            <person name="Wei L."/>
        </authorList>
    </citation>
    <scope>NUCLEOTIDE SEQUENCE</scope>
    <source>
        <strain evidence="2">G01</strain>
        <tissue evidence="2">Leaf</tissue>
    </source>
</reference>
<sequence length="119" mass="12879">MDIKICLGQPLSKQMLLTPPVLSFLMWIPTRSNSVAEGNTLLRSSIALRKPIALRSILIRPTLSSVGEVSLSSSSIPKYSSLASKSMSSSALYSPETLPGGPGPRTRFWRPWSKSEGCS</sequence>
<gene>
    <name evidence="2" type="ORF">Sangu_3044000</name>
</gene>
<evidence type="ECO:0000313" key="2">
    <source>
        <dbReference type="EMBL" id="KAL0305232.1"/>
    </source>
</evidence>
<evidence type="ECO:0000256" key="1">
    <source>
        <dbReference type="SAM" id="MobiDB-lite"/>
    </source>
</evidence>